<reference evidence="9" key="1">
    <citation type="submission" date="2018-05" db="EMBL/GenBank/DDBJ databases">
        <authorList>
            <person name="Lanie J.A."/>
            <person name="Ng W.-L."/>
            <person name="Kazmierczak K.M."/>
            <person name="Andrzejewski T.M."/>
            <person name="Davidsen T.M."/>
            <person name="Wayne K.J."/>
            <person name="Tettelin H."/>
            <person name="Glass J.I."/>
            <person name="Rusch D."/>
            <person name="Podicherti R."/>
            <person name="Tsui H.-C.T."/>
            <person name="Winkler M.E."/>
        </authorList>
    </citation>
    <scope>NUCLEOTIDE SEQUENCE</scope>
</reference>
<dbReference type="GO" id="GO:0015667">
    <property type="term" value="F:site-specific DNA-methyltransferase (cytosine-N4-specific) activity"/>
    <property type="evidence" value="ECO:0007669"/>
    <property type="project" value="UniProtKB-EC"/>
</dbReference>
<dbReference type="GO" id="GO:0003677">
    <property type="term" value="F:DNA binding"/>
    <property type="evidence" value="ECO:0007669"/>
    <property type="project" value="InterPro"/>
</dbReference>
<protein>
    <recommendedName>
        <fullName evidence="2">site-specific DNA-methyltransferase (cytosine-N(4)-specific)</fullName>
        <ecNumber evidence="2">2.1.1.113</ecNumber>
    </recommendedName>
</protein>
<feature type="compositionally biased region" description="Polar residues" evidence="8">
    <location>
        <begin position="60"/>
        <end position="74"/>
    </location>
</feature>
<keyword evidence="5" id="KW-0949">S-adenosyl-L-methionine</keyword>
<evidence type="ECO:0000256" key="6">
    <source>
        <dbReference type="ARBA" id="ARBA00022747"/>
    </source>
</evidence>
<gene>
    <name evidence="9" type="ORF">METZ01_LOCUS22451</name>
</gene>
<organism evidence="9">
    <name type="scientific">marine metagenome</name>
    <dbReference type="NCBI Taxonomy" id="408172"/>
    <lineage>
        <taxon>unclassified sequences</taxon>
        <taxon>metagenomes</taxon>
        <taxon>ecological metagenomes</taxon>
    </lineage>
</organism>
<dbReference type="EC" id="2.1.1.113" evidence="2"/>
<dbReference type="InterPro" id="IPR029063">
    <property type="entry name" value="SAM-dependent_MTases_sf"/>
</dbReference>
<name>A0A381PU71_9ZZZZ</name>
<sequence>MKTEAEKKNEREVSNPNSEKITLSAADLAKKPIGVRRKSTKTPEKEAEDLKYKGGRDSKYTGSTDSKFTDSGSSKYKGGLDSKFTGENKSVEKEFTQLPWKRQSNVWSKTEDEHTFGPPPKTNKFLKQRRSASQKNMSSESFGEQGKLMLEALRIPENTRSLYDVTHGFHPYPGRFHPDLPKILLKQFPAGSKVFDPFMGGGTVLLEGLLWQHQVFGNDLSPIANMVAKERCRWISEKNAGRVWQSFEEVSERVKTRSFEKRSVQRRNINWLNKYHPPYLFVELLHWIDGIENLRSANERDTLRAVFSSLIVKFSNKISETSEFTKPPTFPKGAVGKWMERKTQELLKNQLELAKKIPKTSPATIWNENISTLEGFEENSIDCTITSPPFPGTYDYLDLHELRLKWLDFPTDQMSSGEITKRNYTPRQWKQVFREFMLKLRRWTAEEGVCYLQLGDWLESDERVSGLEFTQKYADSVGWKVAGSASVQREIFDANLRQSFGKSGKWEHLILLRQ</sequence>
<accession>A0A381PU71</accession>
<evidence type="ECO:0000256" key="5">
    <source>
        <dbReference type="ARBA" id="ARBA00022691"/>
    </source>
</evidence>
<feature type="region of interest" description="Disordered" evidence="8">
    <location>
        <begin position="1"/>
        <end position="82"/>
    </location>
</feature>
<evidence type="ECO:0000256" key="3">
    <source>
        <dbReference type="ARBA" id="ARBA00022603"/>
    </source>
</evidence>
<evidence type="ECO:0000256" key="8">
    <source>
        <dbReference type="SAM" id="MobiDB-lite"/>
    </source>
</evidence>
<evidence type="ECO:0000313" key="9">
    <source>
        <dbReference type="EMBL" id="SUZ69597.1"/>
    </source>
</evidence>
<proteinExistence type="inferred from homology"/>
<evidence type="ECO:0000256" key="2">
    <source>
        <dbReference type="ARBA" id="ARBA00012185"/>
    </source>
</evidence>
<dbReference type="GO" id="GO:0032259">
    <property type="term" value="P:methylation"/>
    <property type="evidence" value="ECO:0007669"/>
    <property type="project" value="UniProtKB-KW"/>
</dbReference>
<dbReference type="PROSITE" id="PS00093">
    <property type="entry name" value="N4_MTASE"/>
    <property type="match status" value="1"/>
</dbReference>
<keyword evidence="4" id="KW-0808">Transferase</keyword>
<dbReference type="AlphaFoldDB" id="A0A381PU71"/>
<dbReference type="GO" id="GO:0009307">
    <property type="term" value="P:DNA restriction-modification system"/>
    <property type="evidence" value="ECO:0007669"/>
    <property type="project" value="UniProtKB-KW"/>
</dbReference>
<feature type="compositionally biased region" description="Basic and acidic residues" evidence="8">
    <location>
        <begin position="1"/>
        <end position="13"/>
    </location>
</feature>
<keyword evidence="6" id="KW-0680">Restriction system</keyword>
<dbReference type="InterPro" id="IPR017985">
    <property type="entry name" value="MeTrfase_CN4_CS"/>
</dbReference>
<evidence type="ECO:0000256" key="1">
    <source>
        <dbReference type="ARBA" id="ARBA00010203"/>
    </source>
</evidence>
<evidence type="ECO:0000256" key="4">
    <source>
        <dbReference type="ARBA" id="ARBA00022679"/>
    </source>
</evidence>
<dbReference type="EMBL" id="UINC01001066">
    <property type="protein sequence ID" value="SUZ69597.1"/>
    <property type="molecule type" value="Genomic_DNA"/>
</dbReference>
<feature type="compositionally biased region" description="Basic and acidic residues" evidence="8">
    <location>
        <begin position="41"/>
        <end position="59"/>
    </location>
</feature>
<evidence type="ECO:0000256" key="7">
    <source>
        <dbReference type="ARBA" id="ARBA00049120"/>
    </source>
</evidence>
<keyword evidence="3" id="KW-0489">Methyltransferase</keyword>
<dbReference type="SUPFAM" id="SSF53335">
    <property type="entry name" value="S-adenosyl-L-methionine-dependent methyltransferases"/>
    <property type="match status" value="2"/>
</dbReference>
<dbReference type="Gene3D" id="3.40.50.150">
    <property type="entry name" value="Vaccinia Virus protein VP39"/>
    <property type="match status" value="2"/>
</dbReference>
<comment type="catalytic activity">
    <reaction evidence="7">
        <text>a 2'-deoxycytidine in DNA + S-adenosyl-L-methionine = an N(4)-methyl-2'-deoxycytidine in DNA + S-adenosyl-L-homocysteine + H(+)</text>
        <dbReference type="Rhea" id="RHEA:16857"/>
        <dbReference type="Rhea" id="RHEA-COMP:11369"/>
        <dbReference type="Rhea" id="RHEA-COMP:13674"/>
        <dbReference type="ChEBI" id="CHEBI:15378"/>
        <dbReference type="ChEBI" id="CHEBI:57856"/>
        <dbReference type="ChEBI" id="CHEBI:59789"/>
        <dbReference type="ChEBI" id="CHEBI:85452"/>
        <dbReference type="ChEBI" id="CHEBI:137933"/>
        <dbReference type="EC" id="2.1.1.113"/>
    </reaction>
</comment>
<comment type="similarity">
    <text evidence="1">Belongs to the N(4)/N(6)-methyltransferase family. N(4) subfamily.</text>
</comment>